<evidence type="ECO:0000313" key="1">
    <source>
        <dbReference type="EMBL" id="RZN69078.1"/>
    </source>
</evidence>
<evidence type="ECO:0000313" key="2">
    <source>
        <dbReference type="Proteomes" id="UP000320766"/>
    </source>
</evidence>
<gene>
    <name evidence="1" type="primary">cfbE</name>
    <name evidence="1" type="ORF">EF807_04935</name>
</gene>
<dbReference type="AlphaFoldDB" id="A0A520KWG0"/>
<dbReference type="EMBL" id="RXIL01000087">
    <property type="protein sequence ID" value="RZN69078.1"/>
    <property type="molecule type" value="Genomic_DNA"/>
</dbReference>
<organism evidence="1 2">
    <name type="scientific">Candidatus Methanolliviera hydrocarbonicum</name>
    <dbReference type="NCBI Taxonomy" id="2491085"/>
    <lineage>
        <taxon>Archaea</taxon>
        <taxon>Methanobacteriati</taxon>
        <taxon>Methanobacteriota</taxon>
        <taxon>Candidatus Methanoliparia</taxon>
        <taxon>Candidatus Methanoliparales</taxon>
        <taxon>Candidatus Methanollivieraceae</taxon>
        <taxon>Candidatus Methanolliviera</taxon>
    </lineage>
</organism>
<accession>A0A520KWG0</accession>
<reference evidence="1 2" key="1">
    <citation type="journal article" date="2019" name="Nat. Microbiol.">
        <title>Wide diversity of methane and short-chain alkane metabolisms in uncultured archaea.</title>
        <authorList>
            <person name="Borrel G."/>
            <person name="Adam P.S."/>
            <person name="McKay L.J."/>
            <person name="Chen L.X."/>
            <person name="Sierra-Garcia I.N."/>
            <person name="Sieber C.M."/>
            <person name="Letourneur Q."/>
            <person name="Ghozlane A."/>
            <person name="Andersen G.L."/>
            <person name="Li W.J."/>
            <person name="Hallam S.J."/>
            <person name="Muyzer G."/>
            <person name="de Oliveira V.M."/>
            <person name="Inskeep W.P."/>
            <person name="Banfield J.F."/>
            <person name="Gribaldo S."/>
        </authorList>
    </citation>
    <scope>NUCLEOTIDE SEQUENCE [LARGE SCALE GENOMIC DNA]</scope>
    <source>
        <strain evidence="1">NM1b</strain>
    </source>
</reference>
<dbReference type="Proteomes" id="UP000320766">
    <property type="component" value="Unassembled WGS sequence"/>
</dbReference>
<dbReference type="SUPFAM" id="SSF53623">
    <property type="entry name" value="MurD-like peptide ligases, catalytic domain"/>
    <property type="match status" value="1"/>
</dbReference>
<name>A0A520KWG0_9EURY</name>
<dbReference type="Gene3D" id="3.40.1190.10">
    <property type="entry name" value="Mur-like, catalytic domain"/>
    <property type="match status" value="1"/>
</dbReference>
<proteinExistence type="predicted"/>
<dbReference type="InterPro" id="IPR036565">
    <property type="entry name" value="Mur-like_cat_sf"/>
</dbReference>
<sequence length="482" mass="53536">MSGGQKTSTFNHLGNFREVYVLDTIHGAGELKRGLGELGIDCEAIDVYRGGDLPKFSNEAVVIAPVHLGSGNPFLKGALEERCKILSHHLVVRDLFNLKNFLKGSVKIEITGTIGKTSAAVVLASILKRDGKSVLLHSSSGTYQIDERWKAMEKCSITPANILFVAEKALKDEFTPDFAIFETSLGFTGMGDVNILTSLKEDYMIASNTRWASEVKLDSIKNLKSNSLLVAPSELFRRLKAKNLIPSSKNRRFLGLQIKDLQSSLNTFGGQEDSLYMVCEESTAASGKNSGMSMVYDDLKTIDGEKISGKIDFCPEDIFFFLKDFYGYPISSSVATALSLNVEEDKIKKFLDGFSGIENRMEFRKEKGIDILDNSNSGTRLTHLENVLSFARSDRKYKRILLVAGEESEYICDGFSPLDAKTVLSRCKRYFDGLVCVGNGYHLDQGNNFDCVRKKTLDDAMEYTLSMAEKGDLIVSFVKTWR</sequence>
<dbReference type="GO" id="GO:0005524">
    <property type="term" value="F:ATP binding"/>
    <property type="evidence" value="ECO:0007669"/>
    <property type="project" value="InterPro"/>
</dbReference>
<protein>
    <submittedName>
        <fullName evidence="1">Coenzyme F430 synthase</fullName>
    </submittedName>
</protein>
<dbReference type="NCBIfam" id="NF033197">
    <property type="entry name" value="F430_CfbE"/>
    <property type="match status" value="1"/>
</dbReference>
<comment type="caution">
    <text evidence="1">The sequence shown here is derived from an EMBL/GenBank/DDBJ whole genome shotgun (WGS) entry which is preliminary data.</text>
</comment>